<protein>
    <submittedName>
        <fullName evidence="7">TetR/AcrR family transcriptional regulator</fullName>
    </submittedName>
</protein>
<dbReference type="InterPro" id="IPR001647">
    <property type="entry name" value="HTH_TetR"/>
</dbReference>
<dbReference type="Gene3D" id="1.10.10.60">
    <property type="entry name" value="Homeodomain-like"/>
    <property type="match status" value="1"/>
</dbReference>
<evidence type="ECO:0000259" key="6">
    <source>
        <dbReference type="PROSITE" id="PS50977"/>
    </source>
</evidence>
<feature type="DNA-binding region" description="H-T-H motif" evidence="4">
    <location>
        <begin position="45"/>
        <end position="64"/>
    </location>
</feature>
<keyword evidence="1" id="KW-0805">Transcription regulation</keyword>
<dbReference type="InterPro" id="IPR009057">
    <property type="entry name" value="Homeodomain-like_sf"/>
</dbReference>
<sequence length="208" mass="22691">MTDDQAGPPEAAPRRRPGGRTARVREKTLRATLELVARHGVDGFRYEQVAELAGVHKTSVYRNWPDRDRLVSEALLQVGEREAPVEDTGDLRRDLAQLLVAHSASLLTPTGVALQHALQPGAVNEAVKGVLDAYYTERVTAVQERVEKASGEDRLPGVDAAFLLQLISGPVHFHRFRTGSPLPRAEAERIVDVVLAGLRATAEADDQP</sequence>
<evidence type="ECO:0000313" key="7">
    <source>
        <dbReference type="EMBL" id="GAA2070187.1"/>
    </source>
</evidence>
<evidence type="ECO:0000256" key="2">
    <source>
        <dbReference type="ARBA" id="ARBA00023125"/>
    </source>
</evidence>
<dbReference type="PANTHER" id="PTHR30055">
    <property type="entry name" value="HTH-TYPE TRANSCRIPTIONAL REGULATOR RUTR"/>
    <property type="match status" value="1"/>
</dbReference>
<gene>
    <name evidence="7" type="ORF">GCM10009801_20740</name>
</gene>
<evidence type="ECO:0000256" key="4">
    <source>
        <dbReference type="PROSITE-ProRule" id="PRU00335"/>
    </source>
</evidence>
<dbReference type="SUPFAM" id="SSF48498">
    <property type="entry name" value="Tetracyclin repressor-like, C-terminal domain"/>
    <property type="match status" value="1"/>
</dbReference>
<keyword evidence="2 4" id="KW-0238">DNA-binding</keyword>
<proteinExistence type="predicted"/>
<evidence type="ECO:0000313" key="8">
    <source>
        <dbReference type="Proteomes" id="UP001500016"/>
    </source>
</evidence>
<dbReference type="EMBL" id="BAAAPE010000005">
    <property type="protein sequence ID" value="GAA2070187.1"/>
    <property type="molecule type" value="Genomic_DNA"/>
</dbReference>
<name>A0ABN2VS59_9ACTN</name>
<dbReference type="InterPro" id="IPR011075">
    <property type="entry name" value="TetR_C"/>
</dbReference>
<evidence type="ECO:0000256" key="5">
    <source>
        <dbReference type="SAM" id="MobiDB-lite"/>
    </source>
</evidence>
<dbReference type="Pfam" id="PF16859">
    <property type="entry name" value="TetR_C_11"/>
    <property type="match status" value="1"/>
</dbReference>
<feature type="region of interest" description="Disordered" evidence="5">
    <location>
        <begin position="1"/>
        <end position="22"/>
    </location>
</feature>
<dbReference type="Proteomes" id="UP001500016">
    <property type="component" value="Unassembled WGS sequence"/>
</dbReference>
<evidence type="ECO:0000256" key="1">
    <source>
        <dbReference type="ARBA" id="ARBA00023015"/>
    </source>
</evidence>
<dbReference type="SUPFAM" id="SSF46689">
    <property type="entry name" value="Homeodomain-like"/>
    <property type="match status" value="1"/>
</dbReference>
<evidence type="ECO:0000256" key="3">
    <source>
        <dbReference type="ARBA" id="ARBA00023163"/>
    </source>
</evidence>
<comment type="caution">
    <text evidence="7">The sequence shown here is derived from an EMBL/GenBank/DDBJ whole genome shotgun (WGS) entry which is preliminary data.</text>
</comment>
<reference evidence="7 8" key="1">
    <citation type="journal article" date="2019" name="Int. J. Syst. Evol. Microbiol.">
        <title>The Global Catalogue of Microorganisms (GCM) 10K type strain sequencing project: providing services to taxonomists for standard genome sequencing and annotation.</title>
        <authorList>
            <consortium name="The Broad Institute Genomics Platform"/>
            <consortium name="The Broad Institute Genome Sequencing Center for Infectious Disease"/>
            <person name="Wu L."/>
            <person name="Ma J."/>
        </authorList>
    </citation>
    <scope>NUCLEOTIDE SEQUENCE [LARGE SCALE GENOMIC DNA]</scope>
    <source>
        <strain evidence="7 8">JCM 15478</strain>
    </source>
</reference>
<dbReference type="InterPro" id="IPR050109">
    <property type="entry name" value="HTH-type_TetR-like_transc_reg"/>
</dbReference>
<dbReference type="PANTHER" id="PTHR30055:SF148">
    <property type="entry name" value="TETR-FAMILY TRANSCRIPTIONAL REGULATOR"/>
    <property type="match status" value="1"/>
</dbReference>
<accession>A0ABN2VS59</accession>
<dbReference type="PROSITE" id="PS50977">
    <property type="entry name" value="HTH_TETR_2"/>
    <property type="match status" value="1"/>
</dbReference>
<keyword evidence="8" id="KW-1185">Reference proteome</keyword>
<feature type="domain" description="HTH tetR-type" evidence="6">
    <location>
        <begin position="22"/>
        <end position="82"/>
    </location>
</feature>
<organism evidence="7 8">
    <name type="scientific">Streptomyces albiaxialis</name>
    <dbReference type="NCBI Taxonomy" id="329523"/>
    <lineage>
        <taxon>Bacteria</taxon>
        <taxon>Bacillati</taxon>
        <taxon>Actinomycetota</taxon>
        <taxon>Actinomycetes</taxon>
        <taxon>Kitasatosporales</taxon>
        <taxon>Streptomycetaceae</taxon>
        <taxon>Streptomyces</taxon>
    </lineage>
</organism>
<dbReference type="InterPro" id="IPR036271">
    <property type="entry name" value="Tet_transcr_reg_TetR-rel_C_sf"/>
</dbReference>
<dbReference type="RefSeq" id="WP_344526350.1">
    <property type="nucleotide sequence ID" value="NZ_BAAAPE010000005.1"/>
</dbReference>
<dbReference type="Pfam" id="PF00440">
    <property type="entry name" value="TetR_N"/>
    <property type="match status" value="1"/>
</dbReference>
<keyword evidence="3" id="KW-0804">Transcription</keyword>
<dbReference type="Gene3D" id="1.10.357.10">
    <property type="entry name" value="Tetracycline Repressor, domain 2"/>
    <property type="match status" value="1"/>
</dbReference>